<dbReference type="HAMAP" id="MF_01394">
    <property type="entry name" value="NDH1_NuoA"/>
    <property type="match status" value="1"/>
</dbReference>
<keyword evidence="7" id="KW-1278">Translocase</keyword>
<dbReference type="GO" id="GO:0050136">
    <property type="term" value="F:NADH dehydrogenase (quinone) (non-electrogenic) activity"/>
    <property type="evidence" value="ECO:0007669"/>
    <property type="project" value="UniProtKB-UniRule"/>
</dbReference>
<protein>
    <recommendedName>
        <fullName evidence="7">NADH-quinone oxidoreductase subunit A</fullName>
        <ecNumber evidence="7">7.1.1.-</ecNumber>
    </recommendedName>
    <alternativeName>
        <fullName evidence="7">NADH dehydrogenase I subunit A</fullName>
    </alternativeName>
    <alternativeName>
        <fullName evidence="7">NDH-1 subunit A</fullName>
    </alternativeName>
    <alternativeName>
        <fullName evidence="7">NUO1</fullName>
    </alternativeName>
</protein>
<dbReference type="Proteomes" id="UP000078287">
    <property type="component" value="Unassembled WGS sequence"/>
</dbReference>
<dbReference type="STRING" id="1707952.A6A03_05315"/>
<name>A0A178LT02_9CHLR</name>
<keyword evidence="7" id="KW-0830">Ubiquinone</keyword>
<evidence type="ECO:0000256" key="3">
    <source>
        <dbReference type="ARBA" id="ARBA00022448"/>
    </source>
</evidence>
<keyword evidence="7 8" id="KW-0520">NAD</keyword>
<dbReference type="OrthoDB" id="9791970at2"/>
<feature type="transmembrane region" description="Helical" evidence="7">
    <location>
        <begin position="87"/>
        <end position="108"/>
    </location>
</feature>
<dbReference type="EC" id="7.1.1.-" evidence="7"/>
<dbReference type="InterPro" id="IPR023043">
    <property type="entry name" value="NAD(P)H_OxRDtase_bac/plastid"/>
</dbReference>
<dbReference type="EMBL" id="LWQS01000114">
    <property type="protein sequence ID" value="OAN37066.1"/>
    <property type="molecule type" value="Genomic_DNA"/>
</dbReference>
<keyword evidence="7" id="KW-1003">Cell membrane</keyword>
<evidence type="ECO:0000313" key="10">
    <source>
        <dbReference type="Proteomes" id="UP000078287"/>
    </source>
</evidence>
<dbReference type="InterPro" id="IPR000440">
    <property type="entry name" value="NADH_UbQ/plastoQ_OxRdtase_su3"/>
</dbReference>
<organism evidence="9 10">
    <name type="scientific">Chloroflexus islandicus</name>
    <dbReference type="NCBI Taxonomy" id="1707952"/>
    <lineage>
        <taxon>Bacteria</taxon>
        <taxon>Bacillati</taxon>
        <taxon>Chloroflexota</taxon>
        <taxon>Chloroflexia</taxon>
        <taxon>Chloroflexales</taxon>
        <taxon>Chloroflexineae</taxon>
        <taxon>Chloroflexaceae</taxon>
        <taxon>Chloroflexus</taxon>
    </lineage>
</organism>
<reference evidence="9 10" key="1">
    <citation type="submission" date="2016-04" db="EMBL/GenBank/DDBJ databases">
        <title>Chloroflexus islandicus sp. nov., a thermophilic filamentous anoxygenic phototrophic bacterium from geyser Strokkur (Iceland).</title>
        <authorList>
            <person name="Gaisin V.A."/>
            <person name="Kalashnikov A.M."/>
            <person name="Sukhacheva M.V."/>
            <person name="Grouzdev D.S."/>
            <person name="Ivanov T.M."/>
            <person name="Kuznetsov B."/>
            <person name="Gorlenko V.M."/>
        </authorList>
    </citation>
    <scope>NUCLEOTIDE SEQUENCE [LARGE SCALE GENOMIC DNA]</scope>
    <source>
        <strain evidence="10">isl-2</strain>
    </source>
</reference>
<comment type="similarity">
    <text evidence="2 7 8">Belongs to the complex I subunit 3 family.</text>
</comment>
<evidence type="ECO:0000256" key="6">
    <source>
        <dbReference type="ARBA" id="ARBA00023136"/>
    </source>
</evidence>
<evidence type="ECO:0000256" key="2">
    <source>
        <dbReference type="ARBA" id="ARBA00008472"/>
    </source>
</evidence>
<evidence type="ECO:0000313" key="9">
    <source>
        <dbReference type="EMBL" id="OAN37066.1"/>
    </source>
</evidence>
<dbReference type="GO" id="GO:0005886">
    <property type="term" value="C:plasma membrane"/>
    <property type="evidence" value="ECO:0007669"/>
    <property type="project" value="UniProtKB-SubCell"/>
</dbReference>
<feature type="transmembrane region" description="Helical" evidence="7">
    <location>
        <begin position="60"/>
        <end position="81"/>
    </location>
</feature>
<dbReference type="AlphaFoldDB" id="A0A178LT02"/>
<gene>
    <name evidence="7" type="primary">nuoA</name>
    <name evidence="9" type="ORF">A6A03_05315</name>
</gene>
<dbReference type="Gene3D" id="1.20.58.1610">
    <property type="entry name" value="NADH:ubiquinone/plastoquinone oxidoreductase, chain 3"/>
    <property type="match status" value="1"/>
</dbReference>
<keyword evidence="4 7" id="KW-0812">Transmembrane</keyword>
<comment type="caution">
    <text evidence="9">The sequence shown here is derived from an EMBL/GenBank/DDBJ whole genome shotgun (WGS) entry which is preliminary data.</text>
</comment>
<keyword evidence="5 7" id="KW-1133">Transmembrane helix</keyword>
<dbReference type="GO" id="GO:0048038">
    <property type="term" value="F:quinone binding"/>
    <property type="evidence" value="ECO:0007669"/>
    <property type="project" value="UniProtKB-KW"/>
</dbReference>
<comment type="subunit">
    <text evidence="7">NDH-1 is composed of 14 different subunits. Subunits NuoA, H, J, K, L, M, N constitute the membrane sector of the complex.</text>
</comment>
<accession>A0A178LT02</accession>
<evidence type="ECO:0000256" key="7">
    <source>
        <dbReference type="HAMAP-Rule" id="MF_01394"/>
    </source>
</evidence>
<keyword evidence="7 8" id="KW-0874">Quinone</keyword>
<keyword evidence="10" id="KW-1185">Reference proteome</keyword>
<dbReference type="Pfam" id="PF00507">
    <property type="entry name" value="Oxidored_q4"/>
    <property type="match status" value="1"/>
</dbReference>
<keyword evidence="6 7" id="KW-0472">Membrane</keyword>
<keyword evidence="3 7" id="KW-0813">Transport</keyword>
<comment type="catalytic activity">
    <reaction evidence="7 8">
        <text>a quinone + NADH + 5 H(+)(in) = a quinol + NAD(+) + 4 H(+)(out)</text>
        <dbReference type="Rhea" id="RHEA:57888"/>
        <dbReference type="ChEBI" id="CHEBI:15378"/>
        <dbReference type="ChEBI" id="CHEBI:24646"/>
        <dbReference type="ChEBI" id="CHEBI:57540"/>
        <dbReference type="ChEBI" id="CHEBI:57945"/>
        <dbReference type="ChEBI" id="CHEBI:132124"/>
    </reaction>
</comment>
<dbReference type="GO" id="GO:0008137">
    <property type="term" value="F:NADH dehydrogenase (ubiquinone) activity"/>
    <property type="evidence" value="ECO:0007669"/>
    <property type="project" value="InterPro"/>
</dbReference>
<sequence length="118" mass="13373">MLADYALIGIFLLAAISFPLIPLVLAFFLRPKRPTPLKTSTYECGLEALGDVHVQFKVQYYLYALAFVIFDIEVIFLYPWAVAFNAVGLYGLIAATIFLLMLFAGLLYEWRKGALEWV</sequence>
<dbReference type="PANTHER" id="PTHR11058:SF9">
    <property type="entry name" value="NADH-UBIQUINONE OXIDOREDUCTASE CHAIN 3"/>
    <property type="match status" value="1"/>
</dbReference>
<comment type="function">
    <text evidence="7">NDH-1 shuttles electrons from NADH, via FMN and iron-sulfur (Fe-S) centers, to quinones in the respiratory chain. The immediate electron acceptor for the enzyme in this species is believed to be ubiquinone. Couples the redox reaction to proton translocation (for every two electrons transferred, four hydrogen ions are translocated across the cytoplasmic membrane), and thus conserves the redox energy in a proton gradient.</text>
</comment>
<dbReference type="RefSeq" id="WP_066791367.1">
    <property type="nucleotide sequence ID" value="NZ_LWQS01000114.1"/>
</dbReference>
<evidence type="ECO:0000256" key="1">
    <source>
        <dbReference type="ARBA" id="ARBA00004141"/>
    </source>
</evidence>
<evidence type="ECO:0000256" key="8">
    <source>
        <dbReference type="RuleBase" id="RU003639"/>
    </source>
</evidence>
<dbReference type="PANTHER" id="PTHR11058">
    <property type="entry name" value="NADH-UBIQUINONE OXIDOREDUCTASE CHAIN 3"/>
    <property type="match status" value="1"/>
</dbReference>
<dbReference type="GO" id="GO:0030964">
    <property type="term" value="C:NADH dehydrogenase complex"/>
    <property type="evidence" value="ECO:0007669"/>
    <property type="project" value="TreeGrafter"/>
</dbReference>
<comment type="subcellular location">
    <subcellularLocation>
        <location evidence="7 8">Cell membrane</location>
        <topology evidence="7 8">Multi-pass membrane protein</topology>
    </subcellularLocation>
    <subcellularLocation>
        <location evidence="1">Membrane</location>
        <topology evidence="1">Multi-pass membrane protein</topology>
    </subcellularLocation>
</comment>
<evidence type="ECO:0000256" key="5">
    <source>
        <dbReference type="ARBA" id="ARBA00022989"/>
    </source>
</evidence>
<evidence type="ECO:0000256" key="4">
    <source>
        <dbReference type="ARBA" id="ARBA00022692"/>
    </source>
</evidence>
<feature type="transmembrane region" description="Helical" evidence="7">
    <location>
        <begin position="6"/>
        <end position="29"/>
    </location>
</feature>
<proteinExistence type="inferred from homology"/>
<dbReference type="InterPro" id="IPR038430">
    <property type="entry name" value="NDAH_ubi_oxred_su3_sf"/>
</dbReference>